<dbReference type="InterPro" id="IPR022672">
    <property type="entry name" value="Hexokinase_N"/>
</dbReference>
<protein>
    <recommendedName>
        <fullName evidence="6">Phosphotransferase</fullName>
        <ecNumber evidence="6">2.7.1.-</ecNumber>
    </recommendedName>
</protein>
<feature type="domain" description="Hexokinase C-terminal" evidence="9">
    <location>
        <begin position="231"/>
        <end position="551"/>
    </location>
</feature>
<proteinExistence type="inferred from homology"/>
<dbReference type="Proteomes" id="UP000033483">
    <property type="component" value="Unassembled WGS sequence"/>
</dbReference>
<dbReference type="GO" id="GO:0001678">
    <property type="term" value="P:intracellular glucose homeostasis"/>
    <property type="evidence" value="ECO:0007669"/>
    <property type="project" value="InterPro"/>
</dbReference>
<dbReference type="GO" id="GO:0006096">
    <property type="term" value="P:glycolytic process"/>
    <property type="evidence" value="ECO:0007669"/>
    <property type="project" value="UniProtKB-UniPathway"/>
</dbReference>
<feature type="region of interest" description="Disordered" evidence="7">
    <location>
        <begin position="470"/>
        <end position="492"/>
    </location>
</feature>
<dbReference type="SUPFAM" id="SSF53067">
    <property type="entry name" value="Actin-like ATPase domain"/>
    <property type="match status" value="2"/>
</dbReference>
<feature type="compositionally biased region" description="Low complexity" evidence="7">
    <location>
        <begin position="475"/>
        <end position="492"/>
    </location>
</feature>
<evidence type="ECO:0000259" key="8">
    <source>
        <dbReference type="Pfam" id="PF00349"/>
    </source>
</evidence>
<evidence type="ECO:0000256" key="2">
    <source>
        <dbReference type="ARBA" id="ARBA00022679"/>
    </source>
</evidence>
<keyword evidence="3 6" id="KW-0547">Nucleotide-binding</keyword>
<evidence type="ECO:0000256" key="6">
    <source>
        <dbReference type="RuleBase" id="RU362007"/>
    </source>
</evidence>
<dbReference type="EMBL" id="LAEV01002045">
    <property type="protein sequence ID" value="KKA26660.1"/>
    <property type="molecule type" value="Genomic_DNA"/>
</dbReference>
<comment type="caution">
    <text evidence="10">The sequence shown here is derived from an EMBL/GenBank/DDBJ whole genome shotgun (WGS) entry which is preliminary data.</text>
</comment>
<keyword evidence="5 6" id="KW-0067">ATP-binding</keyword>
<sequence>MSGVETHSMAPSPLEQRASAAAASFSFSAAQANAAVRHMVQHLDTSLTAHGATQIPSFISRIPSGSEAGIFLGVDLGGTNCRVCSVEFHGDSTYTLLQAAHEIPRPLMTEHDYHPLFLFIAECIRTFLSTHPHLLAAQTTTTATAAITTQLPLGFIFSFTFEQHSLARGTLLQWDKGWTIPSAIGRDPCAMLQEAVDQVNLPVRVCALANDSVGTLLARAYTTPSPRGPLIGAIFGTGTNAAYVERRSKVRKLPGGHGDGAADDGLMLMNTEWGACFDDAGDELAPTAYDAAMDAASTNPGLQILEKRVGGMYLGELLRLSVRDIFAAGLFSFTLASDAPLLSENQVDSEILSVLAAQKPDDEVRAFVEKTLGLQGVTAADVHAIRIISTAIGTRAARIAGVAVAAIIIQSGRLDRGASSSDLSEELSKTEKDDAPTVAEDEHIQEAGCGSVFSLLSRAVRSLLACFTNPASTQKSSPSIKPTASPSSTKPASDVIDIGVDGSLIEFYPSFEADLRSALRDITEIGAAGEERVTIGLAKNGSSIGAAIAALYQSAEDADKKTSPS</sequence>
<feature type="region of interest" description="Disordered" evidence="7">
    <location>
        <begin position="417"/>
        <end position="439"/>
    </location>
</feature>
<evidence type="ECO:0000256" key="3">
    <source>
        <dbReference type="ARBA" id="ARBA00022741"/>
    </source>
</evidence>
<evidence type="ECO:0000259" key="9">
    <source>
        <dbReference type="Pfam" id="PF03727"/>
    </source>
</evidence>
<dbReference type="GO" id="GO:0008865">
    <property type="term" value="F:fructokinase activity"/>
    <property type="evidence" value="ECO:0007669"/>
    <property type="project" value="TreeGrafter"/>
</dbReference>
<feature type="compositionally biased region" description="Basic and acidic residues" evidence="7">
    <location>
        <begin position="426"/>
        <end position="439"/>
    </location>
</feature>
<evidence type="ECO:0000256" key="4">
    <source>
        <dbReference type="ARBA" id="ARBA00022777"/>
    </source>
</evidence>
<dbReference type="Gene3D" id="3.30.420.40">
    <property type="match status" value="1"/>
</dbReference>
<keyword evidence="11" id="KW-1185">Reference proteome</keyword>
<dbReference type="PROSITE" id="PS51748">
    <property type="entry name" value="HEXOKINASE_2"/>
    <property type="match status" value="1"/>
</dbReference>
<dbReference type="GO" id="GO:0005524">
    <property type="term" value="F:ATP binding"/>
    <property type="evidence" value="ECO:0007669"/>
    <property type="project" value="UniProtKB-UniRule"/>
</dbReference>
<dbReference type="OrthoDB" id="419537at2759"/>
<name>A0A0F4Z8J5_9PEZI</name>
<evidence type="ECO:0000256" key="1">
    <source>
        <dbReference type="ARBA" id="ARBA00009225"/>
    </source>
</evidence>
<dbReference type="InterPro" id="IPR001312">
    <property type="entry name" value="Hexokinase"/>
</dbReference>
<dbReference type="EC" id="2.7.1.-" evidence="6"/>
<evidence type="ECO:0000313" key="10">
    <source>
        <dbReference type="EMBL" id="KKA26660.1"/>
    </source>
</evidence>
<reference evidence="10 11" key="1">
    <citation type="submission" date="2015-03" db="EMBL/GenBank/DDBJ databases">
        <authorList>
            <person name="Radwan O."/>
            <person name="Al-Naeli F.A."/>
            <person name="Rendon G.A."/>
            <person name="Fields C."/>
        </authorList>
    </citation>
    <scope>NUCLEOTIDE SEQUENCE [LARGE SCALE GENOMIC DNA]</scope>
    <source>
        <strain evidence="10">CR-DP1</strain>
    </source>
</reference>
<dbReference type="PANTHER" id="PTHR19443:SF30">
    <property type="entry name" value="GLUCOKINASE-1-RELATED"/>
    <property type="match status" value="1"/>
</dbReference>
<comment type="similarity">
    <text evidence="1 6">Belongs to the hexokinase family.</text>
</comment>
<evidence type="ECO:0000313" key="11">
    <source>
        <dbReference type="Proteomes" id="UP000033483"/>
    </source>
</evidence>
<dbReference type="UniPathway" id="UPA00109">
    <property type="reaction ID" value="UER00180"/>
</dbReference>
<keyword evidence="6" id="KW-0324">Glycolysis</keyword>
<dbReference type="Pfam" id="PF03727">
    <property type="entry name" value="Hexokinase_2"/>
    <property type="match status" value="1"/>
</dbReference>
<keyword evidence="2 6" id="KW-0808">Transferase</keyword>
<dbReference type="PRINTS" id="PR00475">
    <property type="entry name" value="HEXOKINASE"/>
</dbReference>
<dbReference type="Gene3D" id="3.40.367.20">
    <property type="match status" value="1"/>
</dbReference>
<dbReference type="InterPro" id="IPR043129">
    <property type="entry name" value="ATPase_NBD"/>
</dbReference>
<dbReference type="GO" id="GO:0005536">
    <property type="term" value="F:D-glucose binding"/>
    <property type="evidence" value="ECO:0007669"/>
    <property type="project" value="InterPro"/>
</dbReference>
<evidence type="ECO:0000256" key="5">
    <source>
        <dbReference type="ARBA" id="ARBA00022840"/>
    </source>
</evidence>
<dbReference type="Pfam" id="PF00349">
    <property type="entry name" value="Hexokinase_1"/>
    <property type="match status" value="1"/>
</dbReference>
<organism evidence="10 11">
    <name type="scientific">Thielaviopsis punctulata</name>
    <dbReference type="NCBI Taxonomy" id="72032"/>
    <lineage>
        <taxon>Eukaryota</taxon>
        <taxon>Fungi</taxon>
        <taxon>Dikarya</taxon>
        <taxon>Ascomycota</taxon>
        <taxon>Pezizomycotina</taxon>
        <taxon>Sordariomycetes</taxon>
        <taxon>Hypocreomycetidae</taxon>
        <taxon>Microascales</taxon>
        <taxon>Ceratocystidaceae</taxon>
        <taxon>Thielaviopsis</taxon>
    </lineage>
</organism>
<accession>A0A0F4Z8J5</accession>
<dbReference type="GO" id="GO:0006006">
    <property type="term" value="P:glucose metabolic process"/>
    <property type="evidence" value="ECO:0007669"/>
    <property type="project" value="TreeGrafter"/>
</dbReference>
<dbReference type="GO" id="GO:0004340">
    <property type="term" value="F:glucokinase activity"/>
    <property type="evidence" value="ECO:0007669"/>
    <property type="project" value="TreeGrafter"/>
</dbReference>
<evidence type="ECO:0000256" key="7">
    <source>
        <dbReference type="SAM" id="MobiDB-lite"/>
    </source>
</evidence>
<dbReference type="GO" id="GO:0005739">
    <property type="term" value="C:mitochondrion"/>
    <property type="evidence" value="ECO:0007669"/>
    <property type="project" value="TreeGrafter"/>
</dbReference>
<dbReference type="PANTHER" id="PTHR19443">
    <property type="entry name" value="HEXOKINASE"/>
    <property type="match status" value="1"/>
</dbReference>
<feature type="domain" description="Hexokinase N-terminal" evidence="8">
    <location>
        <begin position="22"/>
        <end position="221"/>
    </location>
</feature>
<dbReference type="InterPro" id="IPR022673">
    <property type="entry name" value="Hexokinase_C"/>
</dbReference>
<gene>
    <name evidence="10" type="ORF">TD95_001629</name>
</gene>
<keyword evidence="4 6" id="KW-0418">Kinase</keyword>
<dbReference type="AlphaFoldDB" id="A0A0F4Z8J5"/>
<dbReference type="GO" id="GO:0005829">
    <property type="term" value="C:cytosol"/>
    <property type="evidence" value="ECO:0007669"/>
    <property type="project" value="TreeGrafter"/>
</dbReference>